<keyword evidence="4" id="KW-1133">Transmembrane helix</keyword>
<accession>A0A6P6NTV8</accession>
<evidence type="ECO:0000313" key="6">
    <source>
        <dbReference type="Proteomes" id="UP000515129"/>
    </source>
</evidence>
<name>A0A6P6NTV8_CARAU</name>
<dbReference type="InterPro" id="IPR007110">
    <property type="entry name" value="Ig-like_dom"/>
</dbReference>
<dbReference type="AlphaFoldDB" id="A0A6P6NTV8"/>
<dbReference type="InterPro" id="IPR036179">
    <property type="entry name" value="Ig-like_dom_sf"/>
</dbReference>
<dbReference type="Proteomes" id="UP000515129">
    <property type="component" value="Unplaced"/>
</dbReference>
<organism evidence="6 7">
    <name type="scientific">Carassius auratus</name>
    <name type="common">Goldfish</name>
    <dbReference type="NCBI Taxonomy" id="7957"/>
    <lineage>
        <taxon>Eukaryota</taxon>
        <taxon>Metazoa</taxon>
        <taxon>Chordata</taxon>
        <taxon>Craniata</taxon>
        <taxon>Vertebrata</taxon>
        <taxon>Euteleostomi</taxon>
        <taxon>Actinopterygii</taxon>
        <taxon>Neopterygii</taxon>
        <taxon>Teleostei</taxon>
        <taxon>Ostariophysi</taxon>
        <taxon>Cypriniformes</taxon>
        <taxon>Cyprinidae</taxon>
        <taxon>Cyprininae</taxon>
        <taxon>Carassius</taxon>
    </lineage>
</organism>
<evidence type="ECO:0000259" key="5">
    <source>
        <dbReference type="PROSITE" id="PS50835"/>
    </source>
</evidence>
<dbReference type="InterPro" id="IPR050208">
    <property type="entry name" value="MHC_class-I_related"/>
</dbReference>
<evidence type="ECO:0000313" key="7">
    <source>
        <dbReference type="RefSeq" id="XP_026111981.1"/>
    </source>
</evidence>
<dbReference type="KEGG" id="caua:113090237"/>
<dbReference type="InterPro" id="IPR003597">
    <property type="entry name" value="Ig_C1-set"/>
</dbReference>
<dbReference type="Pfam" id="PF07654">
    <property type="entry name" value="C1-set"/>
    <property type="match status" value="1"/>
</dbReference>
<keyword evidence="1" id="KW-0325">Glycoprotein</keyword>
<evidence type="ECO:0000256" key="2">
    <source>
        <dbReference type="ARBA" id="ARBA00023319"/>
    </source>
</evidence>
<gene>
    <name evidence="7" type="primary">LOC113090237</name>
</gene>
<dbReference type="RefSeq" id="XP_026111981.1">
    <property type="nucleotide sequence ID" value="XM_026256196.1"/>
</dbReference>
<dbReference type="InterPro" id="IPR037055">
    <property type="entry name" value="MHC_I-like_Ag-recog_sf"/>
</dbReference>
<feature type="domain" description="Ig-like" evidence="5">
    <location>
        <begin position="134"/>
        <end position="221"/>
    </location>
</feature>
<dbReference type="PANTHER" id="PTHR16675:SF237">
    <property type="entry name" value="MHC CLASS I ANTIGEN TRANSCRIPT VARIANT 1-RELATED"/>
    <property type="match status" value="1"/>
</dbReference>
<feature type="non-terminal residue" evidence="7">
    <location>
        <position position="1"/>
    </location>
</feature>
<dbReference type="PANTHER" id="PTHR16675">
    <property type="entry name" value="MHC CLASS I-RELATED"/>
    <property type="match status" value="1"/>
</dbReference>
<evidence type="ECO:0000256" key="3">
    <source>
        <dbReference type="RuleBase" id="RU004439"/>
    </source>
</evidence>
<keyword evidence="4" id="KW-0472">Membrane</keyword>
<keyword evidence="4" id="KW-0812">Transmembrane</keyword>
<feature type="non-terminal residue" evidence="7">
    <location>
        <position position="266"/>
    </location>
</feature>
<keyword evidence="6" id="KW-1185">Reference proteome</keyword>
<dbReference type="SMART" id="SM00407">
    <property type="entry name" value="IGc1"/>
    <property type="match status" value="1"/>
</dbReference>
<proteinExistence type="inferred from homology"/>
<dbReference type="PROSITE" id="PS50835">
    <property type="entry name" value="IG_LIKE"/>
    <property type="match status" value="1"/>
</dbReference>
<feature type="transmembrane region" description="Helical" evidence="4">
    <location>
        <begin position="235"/>
        <end position="261"/>
    </location>
</feature>
<dbReference type="SUPFAM" id="SSF48726">
    <property type="entry name" value="Immunoglobulin"/>
    <property type="match status" value="1"/>
</dbReference>
<dbReference type="InterPro" id="IPR011161">
    <property type="entry name" value="MHC_I-like_Ag-recog"/>
</dbReference>
<dbReference type="GO" id="GO:0005615">
    <property type="term" value="C:extracellular space"/>
    <property type="evidence" value="ECO:0007669"/>
    <property type="project" value="TreeGrafter"/>
</dbReference>
<dbReference type="Pfam" id="PF00129">
    <property type="entry name" value="MHC_I"/>
    <property type="match status" value="1"/>
</dbReference>
<dbReference type="Gene3D" id="3.30.500.10">
    <property type="entry name" value="MHC class I-like antigen recognition-like"/>
    <property type="match status" value="1"/>
</dbReference>
<keyword evidence="2" id="KW-0393">Immunoglobulin domain</keyword>
<dbReference type="InterPro" id="IPR013783">
    <property type="entry name" value="Ig-like_fold"/>
</dbReference>
<dbReference type="PRINTS" id="PR01638">
    <property type="entry name" value="MHCCLASSI"/>
</dbReference>
<sequence>ISPIHCHYKAFFIIYPNEQLSVCLHRVYVDIIQNLVATGKHIHQITYGCEWNDETGETNVFRQTGFDGEDFMILDLKREKWISPMKQGFSAQERCNNESIRFQYWKYYLQNDCIESLKELLQLAKSYLEKTVSPQVSLLQKNASSPVLCHITDFYPSNIAITWMKNGQEYSKDVKVGKLLPNEDRTFQKTVTLKAEPDEWMKNEYSCVVKHQSKIIRKTLTENEIRTNIKTPEPVGMTVAVASMVSLLLLVIVAVLGYFIYSIVQN</sequence>
<dbReference type="InterPro" id="IPR001039">
    <property type="entry name" value="MHC_I_a_a1/a2"/>
</dbReference>
<comment type="similarity">
    <text evidence="3">Belongs to the MHC class I family.</text>
</comment>
<dbReference type="InterPro" id="IPR003006">
    <property type="entry name" value="Ig/MHC_CS"/>
</dbReference>
<dbReference type="GO" id="GO:0006955">
    <property type="term" value="P:immune response"/>
    <property type="evidence" value="ECO:0007669"/>
    <property type="project" value="TreeGrafter"/>
</dbReference>
<dbReference type="Gene3D" id="2.60.40.10">
    <property type="entry name" value="Immunoglobulins"/>
    <property type="match status" value="1"/>
</dbReference>
<evidence type="ECO:0000256" key="4">
    <source>
        <dbReference type="SAM" id="Phobius"/>
    </source>
</evidence>
<dbReference type="GeneID" id="113090237"/>
<evidence type="ECO:0000256" key="1">
    <source>
        <dbReference type="ARBA" id="ARBA00023180"/>
    </source>
</evidence>
<dbReference type="OrthoDB" id="8936120at2759"/>
<dbReference type="PROSITE" id="PS00290">
    <property type="entry name" value="IG_MHC"/>
    <property type="match status" value="1"/>
</dbReference>
<reference evidence="7" key="1">
    <citation type="submission" date="2025-08" db="UniProtKB">
        <authorList>
            <consortium name="RefSeq"/>
        </authorList>
    </citation>
    <scope>IDENTIFICATION</scope>
    <source>
        <strain evidence="7">Wakin</strain>
        <tissue evidence="7">Muscle</tissue>
    </source>
</reference>
<protein>
    <submittedName>
        <fullName evidence="7">Major histocompatibility complex class I-related gene protein-like</fullName>
    </submittedName>
</protein>
<dbReference type="GO" id="GO:0009897">
    <property type="term" value="C:external side of plasma membrane"/>
    <property type="evidence" value="ECO:0007669"/>
    <property type="project" value="TreeGrafter"/>
</dbReference>
<dbReference type="InterPro" id="IPR011162">
    <property type="entry name" value="MHC_I/II-like_Ag-recog"/>
</dbReference>
<dbReference type="SUPFAM" id="SSF54452">
    <property type="entry name" value="MHC antigen-recognition domain"/>
    <property type="match status" value="1"/>
</dbReference>